<evidence type="ECO:0000313" key="2">
    <source>
        <dbReference type="EMBL" id="TFL03867.1"/>
    </source>
</evidence>
<dbReference type="OrthoDB" id="2608976at2759"/>
<evidence type="ECO:0000256" key="1">
    <source>
        <dbReference type="SAM" id="MobiDB-lite"/>
    </source>
</evidence>
<dbReference type="AlphaFoldDB" id="A0A5C3QQM7"/>
<gene>
    <name evidence="2" type="ORF">BDV98DRAFT_563197</name>
</gene>
<accession>A0A5C3QQM7</accession>
<dbReference type="EMBL" id="ML178819">
    <property type="protein sequence ID" value="TFL03867.1"/>
    <property type="molecule type" value="Genomic_DNA"/>
</dbReference>
<proteinExistence type="predicted"/>
<evidence type="ECO:0000313" key="3">
    <source>
        <dbReference type="Proteomes" id="UP000305067"/>
    </source>
</evidence>
<keyword evidence="3" id="KW-1185">Reference proteome</keyword>
<feature type="compositionally biased region" description="Polar residues" evidence="1">
    <location>
        <begin position="91"/>
        <end position="102"/>
    </location>
</feature>
<name>A0A5C3QQM7_9AGAR</name>
<reference evidence="2 3" key="1">
    <citation type="journal article" date="2019" name="Nat. Ecol. Evol.">
        <title>Megaphylogeny resolves global patterns of mushroom evolution.</title>
        <authorList>
            <person name="Varga T."/>
            <person name="Krizsan K."/>
            <person name="Foldi C."/>
            <person name="Dima B."/>
            <person name="Sanchez-Garcia M."/>
            <person name="Sanchez-Ramirez S."/>
            <person name="Szollosi G.J."/>
            <person name="Szarkandi J.G."/>
            <person name="Papp V."/>
            <person name="Albert L."/>
            <person name="Andreopoulos W."/>
            <person name="Angelini C."/>
            <person name="Antonin V."/>
            <person name="Barry K.W."/>
            <person name="Bougher N.L."/>
            <person name="Buchanan P."/>
            <person name="Buyck B."/>
            <person name="Bense V."/>
            <person name="Catcheside P."/>
            <person name="Chovatia M."/>
            <person name="Cooper J."/>
            <person name="Damon W."/>
            <person name="Desjardin D."/>
            <person name="Finy P."/>
            <person name="Geml J."/>
            <person name="Haridas S."/>
            <person name="Hughes K."/>
            <person name="Justo A."/>
            <person name="Karasinski D."/>
            <person name="Kautmanova I."/>
            <person name="Kiss B."/>
            <person name="Kocsube S."/>
            <person name="Kotiranta H."/>
            <person name="LaButti K.M."/>
            <person name="Lechner B.E."/>
            <person name="Liimatainen K."/>
            <person name="Lipzen A."/>
            <person name="Lukacs Z."/>
            <person name="Mihaltcheva S."/>
            <person name="Morgado L.N."/>
            <person name="Niskanen T."/>
            <person name="Noordeloos M.E."/>
            <person name="Ohm R.A."/>
            <person name="Ortiz-Santana B."/>
            <person name="Ovrebo C."/>
            <person name="Racz N."/>
            <person name="Riley R."/>
            <person name="Savchenko A."/>
            <person name="Shiryaev A."/>
            <person name="Soop K."/>
            <person name="Spirin V."/>
            <person name="Szebenyi C."/>
            <person name="Tomsovsky M."/>
            <person name="Tulloss R.E."/>
            <person name="Uehling J."/>
            <person name="Grigoriev I.V."/>
            <person name="Vagvolgyi C."/>
            <person name="Papp T."/>
            <person name="Martin F.M."/>
            <person name="Miettinen O."/>
            <person name="Hibbett D.S."/>
            <person name="Nagy L.G."/>
        </authorList>
    </citation>
    <scope>NUCLEOTIDE SEQUENCE [LARGE SCALE GENOMIC DNA]</scope>
    <source>
        <strain evidence="2 3">CBS 309.79</strain>
    </source>
</reference>
<sequence>MSSDGICFECCASCCGLCAIFTSTSLGVWCNQNAFGSRGCGGNRGCCGSCCDESFDEDVFDRELRKDMAKTQAPEEAVRRSSGEQRALVTEQPTADARTSMSLPPAKAPAPPA</sequence>
<feature type="region of interest" description="Disordered" evidence="1">
    <location>
        <begin position="68"/>
        <end position="113"/>
    </location>
</feature>
<dbReference type="Proteomes" id="UP000305067">
    <property type="component" value="Unassembled WGS sequence"/>
</dbReference>
<protein>
    <submittedName>
        <fullName evidence="2">Uncharacterized protein</fullName>
    </submittedName>
</protein>
<organism evidence="2 3">
    <name type="scientific">Pterulicium gracile</name>
    <dbReference type="NCBI Taxonomy" id="1884261"/>
    <lineage>
        <taxon>Eukaryota</taxon>
        <taxon>Fungi</taxon>
        <taxon>Dikarya</taxon>
        <taxon>Basidiomycota</taxon>
        <taxon>Agaricomycotina</taxon>
        <taxon>Agaricomycetes</taxon>
        <taxon>Agaricomycetidae</taxon>
        <taxon>Agaricales</taxon>
        <taxon>Pleurotineae</taxon>
        <taxon>Pterulaceae</taxon>
        <taxon>Pterulicium</taxon>
    </lineage>
</organism>